<gene>
    <name evidence="6" type="ORF">BSL78_07272</name>
</gene>
<keyword evidence="7" id="KW-1185">Reference proteome</keyword>
<evidence type="ECO:0000256" key="4">
    <source>
        <dbReference type="SAM" id="Phobius"/>
    </source>
</evidence>
<protein>
    <submittedName>
        <fullName evidence="6">Putative exostosin-like 3</fullName>
    </submittedName>
</protein>
<keyword evidence="4" id="KW-1133">Transmembrane helix</keyword>
<dbReference type="InterPro" id="IPR004263">
    <property type="entry name" value="Exostosin"/>
</dbReference>
<comment type="similarity">
    <text evidence="1">Belongs to the glycosyltransferase 47 family.</text>
</comment>
<keyword evidence="2" id="KW-0175">Coiled coil</keyword>
<comment type="caution">
    <text evidence="6">The sequence shown here is derived from an EMBL/GenBank/DDBJ whole genome shotgun (WGS) entry which is preliminary data.</text>
</comment>
<evidence type="ECO:0000259" key="5">
    <source>
        <dbReference type="Pfam" id="PF03016"/>
    </source>
</evidence>
<dbReference type="GO" id="GO:0005794">
    <property type="term" value="C:Golgi apparatus"/>
    <property type="evidence" value="ECO:0007669"/>
    <property type="project" value="TreeGrafter"/>
</dbReference>
<sequence length="514" mass="58431">MMRPLPSGRQGNPHYGSQSQPAPQMTFCRWLINMGYLQKLIAFTLAIMVVMPLVAHYYLGVAEMSGEERYEGDTRLSNMIGMAPTELRLHIAELYDIRQSVQKELRQLEENRKKVQEQLQSYTDQLLSVQGDLQQSRSELDRARTQIEQSMKEQTEVVERSLRHISAPLQILPQLKNDHPLEAPPSSAFCRQHNCFDYSRCSIVSPFRVYIYEPESVMPIHSDAITLRDEVTGALKRTTYTTSDPSKACIFLVLLWDSTEDDFDEDDLEGRLHSLEYWRGDGRNHLVVSVSKDRVSRNILGNVNTGRAMLAQSFYTSQQFRNGFDIVLPPIFPVLRTAWKGGKFGPSYTPARRKYIISFQGSREEHEPNHQGAGGNGDHILSRKLKWFEARRTTTQKDLDVESTILNEFDKLKKFSEDEFLLDFQCGDGFCDGNGVGWCLCGNSEQRTSVLGESTFALILATDLEFVSTVTFLQRLSEALQYGAIPLFWEEMSPSLLAISYIGTKPSSVCRSDG</sequence>
<keyword evidence="4" id="KW-0472">Membrane</keyword>
<dbReference type="OrthoDB" id="5954868at2759"/>
<evidence type="ECO:0000256" key="2">
    <source>
        <dbReference type="SAM" id="Coils"/>
    </source>
</evidence>
<evidence type="ECO:0000313" key="7">
    <source>
        <dbReference type="Proteomes" id="UP000230750"/>
    </source>
</evidence>
<dbReference type="AlphaFoldDB" id="A0A2G8L6A6"/>
<dbReference type="PANTHER" id="PTHR11062">
    <property type="entry name" value="EXOSTOSIN HEPARAN SULFATE GLYCOSYLTRANSFERASE -RELATED"/>
    <property type="match status" value="1"/>
</dbReference>
<evidence type="ECO:0000313" key="6">
    <source>
        <dbReference type="EMBL" id="PIK55784.1"/>
    </source>
</evidence>
<feature type="transmembrane region" description="Helical" evidence="4">
    <location>
        <begin position="40"/>
        <end position="59"/>
    </location>
</feature>
<organism evidence="6 7">
    <name type="scientific">Stichopus japonicus</name>
    <name type="common">Sea cucumber</name>
    <dbReference type="NCBI Taxonomy" id="307972"/>
    <lineage>
        <taxon>Eukaryota</taxon>
        <taxon>Metazoa</taxon>
        <taxon>Echinodermata</taxon>
        <taxon>Eleutherozoa</taxon>
        <taxon>Echinozoa</taxon>
        <taxon>Holothuroidea</taxon>
        <taxon>Aspidochirotacea</taxon>
        <taxon>Aspidochirotida</taxon>
        <taxon>Stichopodidae</taxon>
        <taxon>Apostichopus</taxon>
    </lineage>
</organism>
<proteinExistence type="inferred from homology"/>
<reference evidence="6 7" key="1">
    <citation type="journal article" date="2017" name="PLoS Biol.">
        <title>The sea cucumber genome provides insights into morphological evolution and visceral regeneration.</title>
        <authorList>
            <person name="Zhang X."/>
            <person name="Sun L."/>
            <person name="Yuan J."/>
            <person name="Sun Y."/>
            <person name="Gao Y."/>
            <person name="Zhang L."/>
            <person name="Li S."/>
            <person name="Dai H."/>
            <person name="Hamel J.F."/>
            <person name="Liu C."/>
            <person name="Yu Y."/>
            <person name="Liu S."/>
            <person name="Lin W."/>
            <person name="Guo K."/>
            <person name="Jin S."/>
            <person name="Xu P."/>
            <person name="Storey K.B."/>
            <person name="Huan P."/>
            <person name="Zhang T."/>
            <person name="Zhou Y."/>
            <person name="Zhang J."/>
            <person name="Lin C."/>
            <person name="Li X."/>
            <person name="Xing L."/>
            <person name="Huo D."/>
            <person name="Sun M."/>
            <person name="Wang L."/>
            <person name="Mercier A."/>
            <person name="Li F."/>
            <person name="Yang H."/>
            <person name="Xiang J."/>
        </authorList>
    </citation>
    <scope>NUCLEOTIDE SEQUENCE [LARGE SCALE GENOMIC DNA]</scope>
    <source>
        <strain evidence="6">Shaxun</strain>
        <tissue evidence="6">Muscle</tissue>
    </source>
</reference>
<evidence type="ECO:0000256" key="3">
    <source>
        <dbReference type="SAM" id="MobiDB-lite"/>
    </source>
</evidence>
<feature type="region of interest" description="Disordered" evidence="3">
    <location>
        <begin position="1"/>
        <end position="21"/>
    </location>
</feature>
<dbReference type="EMBL" id="MRZV01000200">
    <property type="protein sequence ID" value="PIK55784.1"/>
    <property type="molecule type" value="Genomic_DNA"/>
</dbReference>
<dbReference type="Pfam" id="PF03016">
    <property type="entry name" value="Exostosin_GT47"/>
    <property type="match status" value="1"/>
</dbReference>
<dbReference type="InterPro" id="IPR040911">
    <property type="entry name" value="Exostosin_GT47"/>
</dbReference>
<evidence type="ECO:0000256" key="1">
    <source>
        <dbReference type="ARBA" id="ARBA00010271"/>
    </source>
</evidence>
<dbReference type="STRING" id="307972.A0A2G8L6A6"/>
<name>A0A2G8L6A6_STIJA</name>
<accession>A0A2G8L6A6</accession>
<dbReference type="Proteomes" id="UP000230750">
    <property type="component" value="Unassembled WGS sequence"/>
</dbReference>
<feature type="coiled-coil region" evidence="2">
    <location>
        <begin position="91"/>
        <end position="153"/>
    </location>
</feature>
<dbReference type="GO" id="GO:0015012">
    <property type="term" value="P:heparan sulfate proteoglycan biosynthetic process"/>
    <property type="evidence" value="ECO:0007669"/>
    <property type="project" value="UniProtKB-ARBA"/>
</dbReference>
<feature type="domain" description="Exostosin GT47" evidence="5">
    <location>
        <begin position="205"/>
        <end position="488"/>
    </location>
</feature>
<dbReference type="PANTHER" id="PTHR11062:SF73">
    <property type="entry name" value="EXOSTOSIN-LIKE 3"/>
    <property type="match status" value="1"/>
</dbReference>
<keyword evidence="4" id="KW-0812">Transmembrane</keyword>
<dbReference type="GO" id="GO:0016757">
    <property type="term" value="F:glycosyltransferase activity"/>
    <property type="evidence" value="ECO:0007669"/>
    <property type="project" value="InterPro"/>
</dbReference>